<evidence type="ECO:0000259" key="10">
    <source>
        <dbReference type="Pfam" id="PF04552"/>
    </source>
</evidence>
<dbReference type="GO" id="GO:0016779">
    <property type="term" value="F:nucleotidyltransferase activity"/>
    <property type="evidence" value="ECO:0007669"/>
    <property type="project" value="UniProtKB-KW"/>
</dbReference>
<evidence type="ECO:0000256" key="1">
    <source>
        <dbReference type="ARBA" id="ARBA00008798"/>
    </source>
</evidence>
<dbReference type="PANTHER" id="PTHR32248">
    <property type="entry name" value="RNA POLYMERASE SIGMA-54 FACTOR"/>
    <property type="match status" value="1"/>
</dbReference>
<dbReference type="GO" id="GO:0006352">
    <property type="term" value="P:DNA-templated transcription initiation"/>
    <property type="evidence" value="ECO:0007669"/>
    <property type="project" value="InterPro"/>
</dbReference>
<dbReference type="Proteomes" id="UP000474758">
    <property type="component" value="Unassembled WGS sequence"/>
</dbReference>
<evidence type="ECO:0000256" key="2">
    <source>
        <dbReference type="ARBA" id="ARBA00022478"/>
    </source>
</evidence>
<dbReference type="GO" id="GO:0000428">
    <property type="term" value="C:DNA-directed RNA polymerase complex"/>
    <property type="evidence" value="ECO:0007669"/>
    <property type="project" value="UniProtKB-KW"/>
</dbReference>
<name>A0A6M1TMR6_9RHOB</name>
<dbReference type="GO" id="GO:0003677">
    <property type="term" value="F:DNA binding"/>
    <property type="evidence" value="ECO:0007669"/>
    <property type="project" value="UniProtKB-KW"/>
</dbReference>
<comment type="caution">
    <text evidence="12">The sequence shown here is derived from an EMBL/GenBank/DDBJ whole genome shotgun (WGS) entry which is preliminary data.</text>
</comment>
<dbReference type="PROSITE" id="PS00717">
    <property type="entry name" value="SIGMA54_1"/>
    <property type="match status" value="1"/>
</dbReference>
<dbReference type="InterPro" id="IPR007046">
    <property type="entry name" value="RNA_pol_sigma_54_core-bd"/>
</dbReference>
<dbReference type="AlphaFoldDB" id="A0A6M1TMR6"/>
<evidence type="ECO:0000256" key="8">
    <source>
        <dbReference type="ARBA" id="ARBA00023163"/>
    </source>
</evidence>
<comment type="similarity">
    <text evidence="1 9">Belongs to the sigma-54 factor family.</text>
</comment>
<evidence type="ECO:0000256" key="7">
    <source>
        <dbReference type="ARBA" id="ARBA00023125"/>
    </source>
</evidence>
<keyword evidence="2 9" id="KW-0240">DNA-directed RNA polymerase</keyword>
<gene>
    <name evidence="12" type="primary">rpoN</name>
    <name evidence="12" type="ORF">G5V65_00145</name>
</gene>
<organism evidence="12 13">
    <name type="scientific">Paragemmobacter kunshanensis</name>
    <dbReference type="NCBI Taxonomy" id="2583234"/>
    <lineage>
        <taxon>Bacteria</taxon>
        <taxon>Pseudomonadati</taxon>
        <taxon>Pseudomonadota</taxon>
        <taxon>Alphaproteobacteria</taxon>
        <taxon>Rhodobacterales</taxon>
        <taxon>Paracoccaceae</taxon>
        <taxon>Paragemmobacter</taxon>
    </lineage>
</organism>
<evidence type="ECO:0000256" key="9">
    <source>
        <dbReference type="PIRNR" id="PIRNR000774"/>
    </source>
</evidence>
<dbReference type="NCBIfam" id="TIGR02395">
    <property type="entry name" value="rpoN_sigma"/>
    <property type="match status" value="1"/>
</dbReference>
<dbReference type="Pfam" id="PF04963">
    <property type="entry name" value="Sigma54_CBD"/>
    <property type="match status" value="1"/>
</dbReference>
<keyword evidence="3 9" id="KW-0808">Transferase</keyword>
<dbReference type="InterPro" id="IPR007634">
    <property type="entry name" value="RNA_pol_sigma_54_DNA-bd"/>
</dbReference>
<dbReference type="Gene3D" id="1.10.10.1330">
    <property type="entry name" value="RNA polymerase sigma-54 factor, core-binding domain"/>
    <property type="match status" value="1"/>
</dbReference>
<keyword evidence="4 9" id="KW-0548">Nucleotidyltransferase</keyword>
<dbReference type="RefSeq" id="WP_165046398.1">
    <property type="nucleotide sequence ID" value="NZ_JAALFE010000001.1"/>
</dbReference>
<proteinExistence type="inferred from homology"/>
<evidence type="ECO:0000313" key="12">
    <source>
        <dbReference type="EMBL" id="NGQ89287.1"/>
    </source>
</evidence>
<dbReference type="PANTHER" id="PTHR32248:SF4">
    <property type="entry name" value="RNA POLYMERASE SIGMA-54 FACTOR"/>
    <property type="match status" value="1"/>
</dbReference>
<evidence type="ECO:0000256" key="3">
    <source>
        <dbReference type="ARBA" id="ARBA00022679"/>
    </source>
</evidence>
<evidence type="ECO:0000256" key="5">
    <source>
        <dbReference type="ARBA" id="ARBA00023015"/>
    </source>
</evidence>
<dbReference type="InterPro" id="IPR000394">
    <property type="entry name" value="RNA_pol_sigma_54"/>
</dbReference>
<dbReference type="GO" id="GO:0016987">
    <property type="term" value="F:sigma factor activity"/>
    <property type="evidence" value="ECO:0007669"/>
    <property type="project" value="UniProtKB-KW"/>
</dbReference>
<dbReference type="PIRSF" id="PIRSF000774">
    <property type="entry name" value="RpoN"/>
    <property type="match status" value="1"/>
</dbReference>
<dbReference type="Gene3D" id="1.10.10.60">
    <property type="entry name" value="Homeodomain-like"/>
    <property type="match status" value="1"/>
</dbReference>
<dbReference type="EMBL" id="JAALFE010000001">
    <property type="protein sequence ID" value="NGQ89287.1"/>
    <property type="molecule type" value="Genomic_DNA"/>
</dbReference>
<evidence type="ECO:0000256" key="6">
    <source>
        <dbReference type="ARBA" id="ARBA00023082"/>
    </source>
</evidence>
<sequence>MPHRQRIGVTTTQRLNLSVALQASIRILRADAAGLTRYLEEQAAENPALMLGPPPASDWLPRWDAMFQGREPPPDHAESAAPSLIAHVTDWLSRQGFTAAETRIALALAENLEPSGWLGAPLARIAAETRRPQAEVVAVLTRLQRIEPAGLFARSLAECLRLQALAEGAPDPVLLGVIDNLDLVATGDIARLARKLGVTDPAVAQAIRSIRAMNPKPGTSFDMLAAPIREPDLIARKGDMGWSVALNRSSLPSVEVAPGRGKGQGPARAVLRLVEARNATLLRVGQEILRRQQAALEEGAARLLPMTMADIAAALGLHESTISRVVAGTSVDTPRGTLWLRALFSARMGDDSAPGLSAAALRARLAELIAREDRAHPRSDEALARLLSTEGAVVARRTIAKYREMQGIPPAHRRRLRG</sequence>
<keyword evidence="7 9" id="KW-0238">DNA-binding</keyword>
<evidence type="ECO:0000256" key="4">
    <source>
        <dbReference type="ARBA" id="ARBA00022695"/>
    </source>
</evidence>
<reference evidence="12 13" key="1">
    <citation type="submission" date="2020-02" db="EMBL/GenBank/DDBJ databases">
        <title>Rhodobacter translucens sp. nov., a novel bacterium isolated from activated sludge.</title>
        <authorList>
            <person name="Liu J."/>
        </authorList>
    </citation>
    <scope>NUCLEOTIDE SEQUENCE [LARGE SCALE GENOMIC DNA]</scope>
    <source>
        <strain evidence="12 13">HX-7-19</strain>
    </source>
</reference>
<keyword evidence="6 9" id="KW-0731">Sigma factor</keyword>
<dbReference type="Pfam" id="PF04552">
    <property type="entry name" value="Sigma54_DBD"/>
    <property type="match status" value="1"/>
</dbReference>
<feature type="domain" description="RNA polymerase sigma factor 54 DNA-binding" evidence="10">
    <location>
        <begin position="267"/>
        <end position="415"/>
    </location>
</feature>
<dbReference type="Pfam" id="PF00309">
    <property type="entry name" value="Sigma54_AID"/>
    <property type="match status" value="1"/>
</dbReference>
<keyword evidence="8 9" id="KW-0804">Transcription</keyword>
<dbReference type="GO" id="GO:0001216">
    <property type="term" value="F:DNA-binding transcription activator activity"/>
    <property type="evidence" value="ECO:0007669"/>
    <property type="project" value="InterPro"/>
</dbReference>
<keyword evidence="13" id="KW-1185">Reference proteome</keyword>
<keyword evidence="5 9" id="KW-0805">Transcription regulation</keyword>
<accession>A0A6M1TMR6</accession>
<dbReference type="PROSITE" id="PS50044">
    <property type="entry name" value="SIGMA54_3"/>
    <property type="match status" value="1"/>
</dbReference>
<evidence type="ECO:0000313" key="13">
    <source>
        <dbReference type="Proteomes" id="UP000474758"/>
    </source>
</evidence>
<evidence type="ECO:0000259" key="11">
    <source>
        <dbReference type="Pfam" id="PF04963"/>
    </source>
</evidence>
<dbReference type="PRINTS" id="PR00045">
    <property type="entry name" value="SIGMA54FCT"/>
</dbReference>
<dbReference type="InterPro" id="IPR038709">
    <property type="entry name" value="RpoN_core-bd_sf"/>
</dbReference>
<comment type="function">
    <text evidence="9">Sigma factors are initiation factors that promote the attachment of RNA polymerase to specific initiation sites and are then released.</text>
</comment>
<feature type="domain" description="RNA polymerase sigma factor 54 core-binding" evidence="11">
    <location>
        <begin position="78"/>
        <end position="256"/>
    </location>
</feature>
<dbReference type="PROSITE" id="PS00718">
    <property type="entry name" value="SIGMA54_2"/>
    <property type="match status" value="1"/>
</dbReference>
<protein>
    <recommendedName>
        <fullName evidence="9">RNA polymerase sigma-54 factor</fullName>
    </recommendedName>
</protein>